<name>A0A6S6UG49_9BACT</name>
<gene>
    <name evidence="1" type="ORF">HELGO_WM22067</name>
</gene>
<proteinExistence type="predicted"/>
<dbReference type="AlphaFoldDB" id="A0A6S6UG49"/>
<accession>A0A6S6UG49</accession>
<sequence length="62" mass="6923">MNCHNPNNPSNDRFQVVSVVFRKDSSSTIEDIAGVGKARPNLEAVDFIPKAFHRGLKKVKQN</sequence>
<reference evidence="1" key="1">
    <citation type="submission" date="2020-01" db="EMBL/GenBank/DDBJ databases">
        <authorList>
            <person name="Meier V. D."/>
            <person name="Meier V D."/>
        </authorList>
    </citation>
    <scope>NUCLEOTIDE SEQUENCE</scope>
    <source>
        <strain evidence="1">HLG_WM_MAG_10</strain>
    </source>
</reference>
<organism evidence="1">
    <name type="scientific">uncultured Aureispira sp</name>
    <dbReference type="NCBI Taxonomy" id="1331704"/>
    <lineage>
        <taxon>Bacteria</taxon>
        <taxon>Pseudomonadati</taxon>
        <taxon>Bacteroidota</taxon>
        <taxon>Saprospiria</taxon>
        <taxon>Saprospirales</taxon>
        <taxon>Saprospiraceae</taxon>
        <taxon>Aureispira</taxon>
        <taxon>environmental samples</taxon>
    </lineage>
</organism>
<dbReference type="EMBL" id="CACVAQ010000420">
    <property type="protein sequence ID" value="CAA6828037.1"/>
    <property type="molecule type" value="Genomic_DNA"/>
</dbReference>
<evidence type="ECO:0000313" key="1">
    <source>
        <dbReference type="EMBL" id="CAA6828037.1"/>
    </source>
</evidence>
<protein>
    <submittedName>
        <fullName evidence="1">Uncharacterized protein</fullName>
    </submittedName>
</protein>